<gene>
    <name evidence="1" type="ORF">J2T22_001532</name>
</gene>
<dbReference type="Proteomes" id="UP001226389">
    <property type="component" value="Unassembled WGS sequence"/>
</dbReference>
<evidence type="ECO:0008006" key="3">
    <source>
        <dbReference type="Google" id="ProtNLM"/>
    </source>
</evidence>
<evidence type="ECO:0000313" key="1">
    <source>
        <dbReference type="EMBL" id="MDQ0118354.1"/>
    </source>
</evidence>
<organism evidence="1 2">
    <name type="scientific">Pseudarthrobacter defluvii</name>
    <dbReference type="NCBI Taxonomy" id="410837"/>
    <lineage>
        <taxon>Bacteria</taxon>
        <taxon>Bacillati</taxon>
        <taxon>Actinomycetota</taxon>
        <taxon>Actinomycetes</taxon>
        <taxon>Micrococcales</taxon>
        <taxon>Micrococcaceae</taxon>
        <taxon>Pseudarthrobacter</taxon>
    </lineage>
</organism>
<reference evidence="1 2" key="1">
    <citation type="submission" date="2023-07" db="EMBL/GenBank/DDBJ databases">
        <title>Sorghum-associated microbial communities from plants grown in Nebraska, USA.</title>
        <authorList>
            <person name="Schachtman D."/>
        </authorList>
    </citation>
    <scope>NUCLEOTIDE SEQUENCE [LARGE SCALE GENOMIC DNA]</scope>
    <source>
        <strain evidence="1 2">DS994</strain>
    </source>
</reference>
<accession>A0ABT9UFD3</accession>
<dbReference type="EMBL" id="JAUSSY010000005">
    <property type="protein sequence ID" value="MDQ0118354.1"/>
    <property type="molecule type" value="Genomic_DNA"/>
</dbReference>
<comment type="caution">
    <text evidence="1">The sequence shown here is derived from an EMBL/GenBank/DDBJ whole genome shotgun (WGS) entry which is preliminary data.</text>
</comment>
<keyword evidence="2" id="KW-1185">Reference proteome</keyword>
<proteinExistence type="predicted"/>
<protein>
    <recommendedName>
        <fullName evidence="3">Xylose isomerase-like TIM barrel domain-containing protein</fullName>
    </recommendedName>
</protein>
<sequence>MDRTLDAIANFDTSADVVRIDIRGSLHLRSRHELTHVIRRVRWTGLRCHICIDLSHAALVESSALAGLRSDLNALDAALQGGCGAGVSLQLTSDAHSSSMNTDLIELPLPRDDDIRELFPGGRFAGESPDLPVMWIEALYGRPLTEFSNEELRTASDDLFALLDCPYLQNSSDLLGRYNDIGLEISRRPHDFPDPGNAEKGHAPS</sequence>
<evidence type="ECO:0000313" key="2">
    <source>
        <dbReference type="Proteomes" id="UP001226389"/>
    </source>
</evidence>
<name>A0ABT9UFD3_9MICC</name>
<dbReference type="RefSeq" id="WP_307489315.1">
    <property type="nucleotide sequence ID" value="NZ_JAUSSY010000005.1"/>
</dbReference>